<organism evidence="1 2">
    <name type="scientific">Eumeta variegata</name>
    <name type="common">Bagworm moth</name>
    <name type="synonym">Eumeta japonica</name>
    <dbReference type="NCBI Taxonomy" id="151549"/>
    <lineage>
        <taxon>Eukaryota</taxon>
        <taxon>Metazoa</taxon>
        <taxon>Ecdysozoa</taxon>
        <taxon>Arthropoda</taxon>
        <taxon>Hexapoda</taxon>
        <taxon>Insecta</taxon>
        <taxon>Pterygota</taxon>
        <taxon>Neoptera</taxon>
        <taxon>Endopterygota</taxon>
        <taxon>Lepidoptera</taxon>
        <taxon>Glossata</taxon>
        <taxon>Ditrysia</taxon>
        <taxon>Tineoidea</taxon>
        <taxon>Psychidae</taxon>
        <taxon>Oiketicinae</taxon>
        <taxon>Eumeta</taxon>
    </lineage>
</organism>
<dbReference type="Proteomes" id="UP000299102">
    <property type="component" value="Unassembled WGS sequence"/>
</dbReference>
<dbReference type="EMBL" id="BGZK01002284">
    <property type="protein sequence ID" value="GBP92553.1"/>
    <property type="molecule type" value="Genomic_DNA"/>
</dbReference>
<evidence type="ECO:0000313" key="1">
    <source>
        <dbReference type="EMBL" id="GBP92553.1"/>
    </source>
</evidence>
<proteinExistence type="predicted"/>
<comment type="caution">
    <text evidence="1">The sequence shown here is derived from an EMBL/GenBank/DDBJ whole genome shotgun (WGS) entry which is preliminary data.</text>
</comment>
<name>A0A4C2A081_EUMVA</name>
<reference evidence="1 2" key="1">
    <citation type="journal article" date="2019" name="Commun. Biol.">
        <title>The bagworm genome reveals a unique fibroin gene that provides high tensile strength.</title>
        <authorList>
            <person name="Kono N."/>
            <person name="Nakamura H."/>
            <person name="Ohtoshi R."/>
            <person name="Tomita M."/>
            <person name="Numata K."/>
            <person name="Arakawa K."/>
        </authorList>
    </citation>
    <scope>NUCLEOTIDE SEQUENCE [LARGE SCALE GENOMIC DNA]</scope>
</reference>
<protein>
    <submittedName>
        <fullName evidence="1">Uncharacterized protein</fullName>
    </submittedName>
</protein>
<sequence length="120" mass="13243">MYLTASGRLNCGDDVEDDGDGCGDDDLESLAKGFAQEPPAPNIAMFGQIRSAPSPHQILTFKSAKTIRQWNETGTRGRLRGARRGEVVRRKRWNPRGVAGRPRNALDDLTLPISTQRKIP</sequence>
<gene>
    <name evidence="1" type="ORF">EVAR_68453_1</name>
</gene>
<accession>A0A4C2A081</accession>
<dbReference type="AlphaFoldDB" id="A0A4C2A081"/>
<evidence type="ECO:0000313" key="2">
    <source>
        <dbReference type="Proteomes" id="UP000299102"/>
    </source>
</evidence>
<keyword evidence="2" id="KW-1185">Reference proteome</keyword>